<comment type="caution">
    <text evidence="8">The sequence shown here is derived from an EMBL/GenBank/DDBJ whole genome shotgun (WGS) entry which is preliminary data.</text>
</comment>
<dbReference type="RefSeq" id="WP_027229147.1">
    <property type="nucleotide sequence ID" value="NZ_CP017601.1"/>
</dbReference>
<dbReference type="Proteomes" id="UP000239239">
    <property type="component" value="Unassembled WGS sequence"/>
</dbReference>
<evidence type="ECO:0000256" key="6">
    <source>
        <dbReference type="ARBA" id="ARBA00022962"/>
    </source>
</evidence>
<evidence type="ECO:0000256" key="4">
    <source>
        <dbReference type="ARBA" id="ARBA00022741"/>
    </source>
</evidence>
<dbReference type="InterPro" id="IPR051786">
    <property type="entry name" value="ASN_synthetase/amidase"/>
</dbReference>
<dbReference type="InterPro" id="IPR006426">
    <property type="entry name" value="Asn_synth_AEB"/>
</dbReference>
<dbReference type="GO" id="GO:0004066">
    <property type="term" value="F:asparagine synthase (glutamine-hydrolyzing) activity"/>
    <property type="evidence" value="ECO:0007669"/>
    <property type="project" value="UniProtKB-EC"/>
</dbReference>
<dbReference type="GO" id="GO:0006529">
    <property type="term" value="P:asparagine biosynthetic process"/>
    <property type="evidence" value="ECO:0007669"/>
    <property type="project" value="InterPro"/>
</dbReference>
<evidence type="ECO:0000256" key="7">
    <source>
        <dbReference type="ARBA" id="ARBA00048741"/>
    </source>
</evidence>
<dbReference type="AlphaFoldDB" id="A0A2S6EXN1"/>
<gene>
    <name evidence="8" type="primary">asnB</name>
    <name evidence="8" type="ORF">C3928_09900</name>
</gene>
<name>A0A2S6EXN1_LEGPN</name>
<dbReference type="CDD" id="cd01991">
    <property type="entry name" value="Asn_synthase_B_C"/>
    <property type="match status" value="1"/>
</dbReference>
<comment type="similarity">
    <text evidence="2">Belongs to the asparagine synthetase family.</text>
</comment>
<dbReference type="PANTHER" id="PTHR43284">
    <property type="entry name" value="ASPARAGINE SYNTHETASE (GLUTAMINE-HYDROLYZING)"/>
    <property type="match status" value="1"/>
</dbReference>
<dbReference type="InterPro" id="IPR033738">
    <property type="entry name" value="AsnB_N"/>
</dbReference>
<dbReference type="InterPro" id="IPR014729">
    <property type="entry name" value="Rossmann-like_a/b/a_fold"/>
</dbReference>
<proteinExistence type="inferred from homology"/>
<reference evidence="8 9" key="1">
    <citation type="submission" date="2018-02" db="EMBL/GenBank/DDBJ databases">
        <title>Draft genome sequences of four Legionella pneumophila clinical strains isolated in Ontario.</title>
        <authorList>
            <person name="Fortuna A."/>
            <person name="Ramnarine R."/>
            <person name="Li A."/>
            <person name="Frantz C."/>
            <person name="Mallo G."/>
        </authorList>
    </citation>
    <scope>NUCLEOTIDE SEQUENCE [LARGE SCALE GENOMIC DNA]</scope>
    <source>
        <strain evidence="8 9">LG61</strain>
    </source>
</reference>
<sequence>MCGVVGIFSHKAIDPEQVVQATKALAHRGPDGYKIWRSKTGRVALGHHRLSINDKINGDQPMVNNKIVISVNGELYDYTPLKTQLISLGYNFKTNSDSELVLHLYHAYGLDFVNYLRGEFAIIIYDMIANKIIIARDRFGIKPMCYYLKDGVFYCASEAKAIFAAGVAIKWDLQSLEQSFSFQYLSADQTLFSGIKQLEPGKLLVYDGYKLIKHTYWDINYHNNQMEIPSFEDYTSLILNELKDSIQQRLRSGEKKICCHLSGGLDSSAIASLANQYVGNTLPCFTLSFDNPLYDETEQAKAVADHIGVDIQVVSITVEHMLSVLEDAIFYSEGTAINNHLSAKYILNQKIKQQGFEIVLSGEGSDELFYGYNHLACDFDPENFKKETINTITRGIHFSDEQDIDLSIIQNKIGMIPTFVRAKASIGMKISALMNKQDRMTSILNQIFSNEIINPIANFTPLQKSTYLWSKFALAGYILRTLGDGTEMAHGVEGRVPFLDHKLFDLVSSMPAEYNFRHGLEKYALRQAVKKFIPPSTLYRKKQPLLAPPLFLMTPKGIDFILDCVNDLAFQSLPYLSQPKVKNYFESIKNMDFNQKVAAEPVVMLIITSYLLMKRFKLT</sequence>
<evidence type="ECO:0000256" key="5">
    <source>
        <dbReference type="ARBA" id="ARBA00022840"/>
    </source>
</evidence>
<dbReference type="SUPFAM" id="SSF56235">
    <property type="entry name" value="N-terminal nucleophile aminohydrolases (Ntn hydrolases)"/>
    <property type="match status" value="1"/>
</dbReference>
<dbReference type="Gene3D" id="3.60.20.10">
    <property type="entry name" value="Glutamine Phosphoribosylpyrophosphate, subunit 1, domain 1"/>
    <property type="match status" value="1"/>
</dbReference>
<dbReference type="Pfam" id="PF00733">
    <property type="entry name" value="Asn_synthase"/>
    <property type="match status" value="1"/>
</dbReference>
<evidence type="ECO:0000256" key="1">
    <source>
        <dbReference type="ARBA" id="ARBA00005187"/>
    </source>
</evidence>
<dbReference type="OrthoDB" id="9763290at2"/>
<keyword evidence="5" id="KW-0067">ATP-binding</keyword>
<evidence type="ECO:0000313" key="9">
    <source>
        <dbReference type="Proteomes" id="UP000239239"/>
    </source>
</evidence>
<dbReference type="Gene3D" id="3.40.50.620">
    <property type="entry name" value="HUPs"/>
    <property type="match status" value="2"/>
</dbReference>
<dbReference type="EC" id="6.3.5.4" evidence="3"/>
<organism evidence="8 9">
    <name type="scientific">Legionella pneumophila</name>
    <dbReference type="NCBI Taxonomy" id="446"/>
    <lineage>
        <taxon>Bacteria</taxon>
        <taxon>Pseudomonadati</taxon>
        <taxon>Pseudomonadota</taxon>
        <taxon>Gammaproteobacteria</taxon>
        <taxon>Legionellales</taxon>
        <taxon>Legionellaceae</taxon>
        <taxon>Legionella</taxon>
    </lineage>
</organism>
<evidence type="ECO:0000313" key="8">
    <source>
        <dbReference type="EMBL" id="PPK29942.1"/>
    </source>
</evidence>
<dbReference type="SUPFAM" id="SSF52402">
    <property type="entry name" value="Adenine nucleotide alpha hydrolases-like"/>
    <property type="match status" value="1"/>
</dbReference>
<keyword evidence="4" id="KW-0547">Nucleotide-binding</keyword>
<dbReference type="Pfam" id="PF13537">
    <property type="entry name" value="GATase_7"/>
    <property type="match status" value="1"/>
</dbReference>
<dbReference type="NCBIfam" id="TIGR01536">
    <property type="entry name" value="asn_synth_AEB"/>
    <property type="match status" value="1"/>
</dbReference>
<comment type="pathway">
    <text evidence="1">Amino-acid biosynthesis; L-asparagine biosynthesis; L-asparagine from L-aspartate (L-Gln route): step 1/1.</text>
</comment>
<dbReference type="EMBL" id="PQWY01000015">
    <property type="protein sequence ID" value="PPK29942.1"/>
    <property type="molecule type" value="Genomic_DNA"/>
</dbReference>
<keyword evidence="6" id="KW-0315">Glutamine amidotransferase</keyword>
<comment type="catalytic activity">
    <reaction evidence="7">
        <text>L-aspartate + L-glutamine + ATP + H2O = L-asparagine + L-glutamate + AMP + diphosphate + H(+)</text>
        <dbReference type="Rhea" id="RHEA:12228"/>
        <dbReference type="ChEBI" id="CHEBI:15377"/>
        <dbReference type="ChEBI" id="CHEBI:15378"/>
        <dbReference type="ChEBI" id="CHEBI:29985"/>
        <dbReference type="ChEBI" id="CHEBI:29991"/>
        <dbReference type="ChEBI" id="CHEBI:30616"/>
        <dbReference type="ChEBI" id="CHEBI:33019"/>
        <dbReference type="ChEBI" id="CHEBI:58048"/>
        <dbReference type="ChEBI" id="CHEBI:58359"/>
        <dbReference type="ChEBI" id="CHEBI:456215"/>
        <dbReference type="EC" id="6.3.5.4"/>
    </reaction>
</comment>
<accession>A0A2S6EXN1</accession>
<dbReference type="PROSITE" id="PS51278">
    <property type="entry name" value="GATASE_TYPE_2"/>
    <property type="match status" value="1"/>
</dbReference>
<dbReference type="InterPro" id="IPR029055">
    <property type="entry name" value="Ntn_hydrolases_N"/>
</dbReference>
<dbReference type="InterPro" id="IPR001962">
    <property type="entry name" value="Asn_synthase"/>
</dbReference>
<dbReference type="PIRSF" id="PIRSF001589">
    <property type="entry name" value="Asn_synthetase_glu-h"/>
    <property type="match status" value="1"/>
</dbReference>
<evidence type="ECO:0000256" key="3">
    <source>
        <dbReference type="ARBA" id="ARBA00012737"/>
    </source>
</evidence>
<dbReference type="PANTHER" id="PTHR43284:SF1">
    <property type="entry name" value="ASPARAGINE SYNTHETASE"/>
    <property type="match status" value="1"/>
</dbReference>
<evidence type="ECO:0000256" key="2">
    <source>
        <dbReference type="ARBA" id="ARBA00005752"/>
    </source>
</evidence>
<dbReference type="InterPro" id="IPR017932">
    <property type="entry name" value="GATase_2_dom"/>
</dbReference>
<protein>
    <recommendedName>
        <fullName evidence="3">asparagine synthase (glutamine-hydrolyzing)</fullName>
        <ecNumber evidence="3">6.3.5.4</ecNumber>
    </recommendedName>
</protein>
<dbReference type="GO" id="GO:0005524">
    <property type="term" value="F:ATP binding"/>
    <property type="evidence" value="ECO:0007669"/>
    <property type="project" value="UniProtKB-KW"/>
</dbReference>
<dbReference type="CDD" id="cd00712">
    <property type="entry name" value="AsnB"/>
    <property type="match status" value="1"/>
</dbReference>